<keyword evidence="1" id="KW-0472">Membrane</keyword>
<keyword evidence="1" id="KW-0812">Transmembrane</keyword>
<evidence type="ECO:0000256" key="1">
    <source>
        <dbReference type="SAM" id="Phobius"/>
    </source>
</evidence>
<dbReference type="AlphaFoldDB" id="A0A1A8ZPD0"/>
<dbReference type="GO" id="GO:0005886">
    <property type="term" value="C:plasma membrane"/>
    <property type="evidence" value="ECO:0007669"/>
    <property type="project" value="UniProtKB-SubCell"/>
</dbReference>
<dbReference type="GO" id="GO:0140359">
    <property type="term" value="F:ABC-type transporter activity"/>
    <property type="evidence" value="ECO:0007669"/>
    <property type="project" value="InterPro"/>
</dbReference>
<accession>A0A1A8ZPD0</accession>
<dbReference type="EMBL" id="LT594324">
    <property type="protein sequence ID" value="SBT45674.1"/>
    <property type="molecule type" value="Genomic_DNA"/>
</dbReference>
<feature type="transmembrane region" description="Helical" evidence="1">
    <location>
        <begin position="140"/>
        <end position="161"/>
    </location>
</feature>
<dbReference type="Pfam" id="PF12730">
    <property type="entry name" value="ABC2_membrane_4"/>
    <property type="match status" value="1"/>
</dbReference>
<evidence type="ECO:0000313" key="3">
    <source>
        <dbReference type="Proteomes" id="UP000198765"/>
    </source>
</evidence>
<feature type="transmembrane region" description="Helical" evidence="1">
    <location>
        <begin position="168"/>
        <end position="187"/>
    </location>
</feature>
<dbReference type="PATRIC" id="fig|299146.4.peg.2482"/>
<dbReference type="PANTHER" id="PTHR37305">
    <property type="entry name" value="INTEGRAL MEMBRANE PROTEIN-RELATED"/>
    <property type="match status" value="1"/>
</dbReference>
<evidence type="ECO:0000313" key="2">
    <source>
        <dbReference type="EMBL" id="SBT45674.1"/>
    </source>
</evidence>
<dbReference type="Proteomes" id="UP000198765">
    <property type="component" value="Chromosome I"/>
</dbReference>
<feature type="transmembrane region" description="Helical" evidence="1">
    <location>
        <begin position="57"/>
        <end position="81"/>
    </location>
</feature>
<feature type="transmembrane region" description="Helical" evidence="1">
    <location>
        <begin position="231"/>
        <end position="252"/>
    </location>
</feature>
<feature type="transmembrane region" description="Helical" evidence="1">
    <location>
        <begin position="19"/>
        <end position="37"/>
    </location>
</feature>
<name>A0A1A8ZPD0_9ACTN</name>
<feature type="transmembrane region" description="Helical" evidence="1">
    <location>
        <begin position="102"/>
        <end position="128"/>
    </location>
</feature>
<dbReference type="RefSeq" id="WP_197673958.1">
    <property type="nucleotide sequence ID" value="NZ_LT594324.1"/>
</dbReference>
<keyword evidence="1" id="KW-1133">Transmembrane helix</keyword>
<gene>
    <name evidence="2" type="ORF">GA0070621_2402</name>
</gene>
<proteinExistence type="predicted"/>
<protein>
    <submittedName>
        <fullName evidence="2">ABC-type transport system involved in multi-copper enzyme maturation, permease component</fullName>
    </submittedName>
</protein>
<dbReference type="PANTHER" id="PTHR37305:SF1">
    <property type="entry name" value="MEMBRANE PROTEIN"/>
    <property type="match status" value="1"/>
</dbReference>
<keyword evidence="3" id="KW-1185">Reference proteome</keyword>
<reference evidence="2 3" key="1">
    <citation type="submission" date="2016-06" db="EMBL/GenBank/DDBJ databases">
        <authorList>
            <person name="Kjaerup R.B."/>
            <person name="Dalgaard T.S."/>
            <person name="Juul-Madsen H.R."/>
        </authorList>
    </citation>
    <scope>NUCLEOTIDE SEQUENCE [LARGE SCALE GENOMIC DNA]</scope>
    <source>
        <strain evidence="2 3">DSM 45248</strain>
    </source>
</reference>
<sequence>MTALLSAEWTKIRSVRSTVWCLSLTVALSVGLGYLFGRNFRTGFAELPPEQRDRFDPLFASFYSLTVGQLALVVLAVLVVTGEHSTGTIRVSLAAVPRRGRFYAAKVLTGALLAGAVAVVTVLATFAAAQAGLGPHGTSLGAAGVPVAVAGACLYLTLIYLFATGLAALARSAIPALGVLLPLLFLGSQGLGNVPRVKTVAQYLPDQAGMVIMHIVGPADDPRFARPYGPWTGVGIMALWTAAALLAGYVAVRRRDV</sequence>
<organism evidence="2 3">
    <name type="scientific">Micromonospora narathiwatensis</name>
    <dbReference type="NCBI Taxonomy" id="299146"/>
    <lineage>
        <taxon>Bacteria</taxon>
        <taxon>Bacillati</taxon>
        <taxon>Actinomycetota</taxon>
        <taxon>Actinomycetes</taxon>
        <taxon>Micromonosporales</taxon>
        <taxon>Micromonosporaceae</taxon>
        <taxon>Micromonospora</taxon>
    </lineage>
</organism>